<proteinExistence type="predicted"/>
<reference evidence="1 2" key="1">
    <citation type="submission" date="2022-10" db="EMBL/GenBank/DDBJ databases">
        <title>Identification of biosynthetic pathway for the production of the potent trypsin inhibitor radiosumin.</title>
        <authorList>
            <person name="Fewer D.P."/>
            <person name="Delbaje E."/>
            <person name="Ouyang X."/>
            <person name="Agostino P.D."/>
            <person name="Wahlsten M."/>
            <person name="Jokela J."/>
            <person name="Permi P."/>
            <person name="Haapaniemi E."/>
            <person name="Koistinen H."/>
        </authorList>
    </citation>
    <scope>NUCLEOTIDE SEQUENCE [LARGE SCALE GENOMIC DNA]</scope>
    <source>
        <strain evidence="1 2">NIES-515</strain>
    </source>
</reference>
<protein>
    <submittedName>
        <fullName evidence="1">Uncharacterized protein</fullName>
    </submittedName>
</protein>
<evidence type="ECO:0000313" key="2">
    <source>
        <dbReference type="Proteomes" id="UP001526143"/>
    </source>
</evidence>
<comment type="caution">
    <text evidence="1">The sequence shown here is derived from an EMBL/GenBank/DDBJ whole genome shotgun (WGS) entry which is preliminary data.</text>
</comment>
<gene>
    <name evidence="1" type="ORF">OGM63_21390</name>
</gene>
<dbReference type="RefSeq" id="WP_263747677.1">
    <property type="nucleotide sequence ID" value="NZ_JAOWRF010000302.1"/>
</dbReference>
<dbReference type="Proteomes" id="UP001526143">
    <property type="component" value="Unassembled WGS sequence"/>
</dbReference>
<sequence length="215" mass="22688">MPTASLGRIYFPITRKTGADAGRSNPDPSGVFSCNMNAARFLDINDKAIALPVMVRERKAGKRSITLADGTTITATQAGTEIATTEIVLPVSGRGSRTVILKTGKLIADSQRLKGKTTAYHTISFRFPSFVTVLGICEALGELIPASKIKNPPTATDVWGHFTIKGGRRYPIMLGTDAETSTDYSVSETAAEMAALVVQGAAKKMRQAAGGEAPG</sequence>
<keyword evidence="2" id="KW-1185">Reference proteome</keyword>
<dbReference type="EMBL" id="JAOWRF010000302">
    <property type="protein sequence ID" value="MCV3216032.1"/>
    <property type="molecule type" value="Genomic_DNA"/>
</dbReference>
<accession>A0ABT3B3U4</accession>
<organism evidence="1 2">
    <name type="scientific">Plectonema radiosum NIES-515</name>
    <dbReference type="NCBI Taxonomy" id="2986073"/>
    <lineage>
        <taxon>Bacteria</taxon>
        <taxon>Bacillati</taxon>
        <taxon>Cyanobacteriota</taxon>
        <taxon>Cyanophyceae</taxon>
        <taxon>Oscillatoriophycideae</taxon>
        <taxon>Oscillatoriales</taxon>
        <taxon>Microcoleaceae</taxon>
        <taxon>Plectonema</taxon>
    </lineage>
</organism>
<name>A0ABT3B3U4_9CYAN</name>
<evidence type="ECO:0000313" key="1">
    <source>
        <dbReference type="EMBL" id="MCV3216032.1"/>
    </source>
</evidence>